<evidence type="ECO:0000313" key="4">
    <source>
        <dbReference type="Proteomes" id="UP000001307"/>
    </source>
</evidence>
<accession>E4XKJ9</accession>
<dbReference type="EMBL" id="FN656171">
    <property type="protein sequence ID" value="CBY40918.1"/>
    <property type="molecule type" value="Genomic_DNA"/>
</dbReference>
<feature type="compositionally biased region" description="Basic and acidic residues" evidence="1">
    <location>
        <begin position="99"/>
        <end position="110"/>
    </location>
</feature>
<dbReference type="Proteomes" id="UP000011014">
    <property type="component" value="Unassembled WGS sequence"/>
</dbReference>
<evidence type="ECO:0000313" key="3">
    <source>
        <dbReference type="EMBL" id="CBY40918.1"/>
    </source>
</evidence>
<proteinExistence type="predicted"/>
<gene>
    <name evidence="2" type="ORF">GSOID_T00014211001</name>
    <name evidence="3" type="ORF">GSOID_T00022960001</name>
</gene>
<dbReference type="EMBL" id="FN653065">
    <property type="protein sequence ID" value="CBY10702.1"/>
    <property type="molecule type" value="Genomic_DNA"/>
</dbReference>
<dbReference type="Proteomes" id="UP000001307">
    <property type="component" value="Unassembled WGS sequence"/>
</dbReference>
<evidence type="ECO:0000313" key="2">
    <source>
        <dbReference type="EMBL" id="CBY10702.1"/>
    </source>
</evidence>
<dbReference type="OrthoDB" id="10499194at2759"/>
<organism evidence="2">
    <name type="scientific">Oikopleura dioica</name>
    <name type="common">Tunicate</name>
    <dbReference type="NCBI Taxonomy" id="34765"/>
    <lineage>
        <taxon>Eukaryota</taxon>
        <taxon>Metazoa</taxon>
        <taxon>Chordata</taxon>
        <taxon>Tunicata</taxon>
        <taxon>Appendicularia</taxon>
        <taxon>Copelata</taxon>
        <taxon>Oikopleuridae</taxon>
        <taxon>Oikopleura</taxon>
    </lineage>
</organism>
<sequence length="159" mass="17975">MKFTLALFAAASAEVNTILSKPDVPNSFEDQRDTLREHVNHTLETWYSDCPSIARWTAKLNDMVDKLDKAYNKCGVPYTEWTRKRRQADESEAAPESEVEGRLSKKDKAKATAQIRTVVKRIKSRNLEGCTRNRMLARAERIVGQMVEEDGTGQCVPSA</sequence>
<dbReference type="AlphaFoldDB" id="E4XKJ9"/>
<name>E4XKJ9_OIKDI</name>
<feature type="region of interest" description="Disordered" evidence="1">
    <location>
        <begin position="82"/>
        <end position="110"/>
    </location>
</feature>
<keyword evidence="4" id="KW-1185">Reference proteome</keyword>
<evidence type="ECO:0000256" key="1">
    <source>
        <dbReference type="SAM" id="MobiDB-lite"/>
    </source>
</evidence>
<reference evidence="2" key="1">
    <citation type="journal article" date="2010" name="Science">
        <title>Plasticity of animal genome architecture unmasked by rapid evolution of a pelagic tunicate.</title>
        <authorList>
            <person name="Denoeud F."/>
            <person name="Henriet S."/>
            <person name="Mungpakdee S."/>
            <person name="Aury J.M."/>
            <person name="Da Silva C."/>
            <person name="Brinkmann H."/>
            <person name="Mikhaleva J."/>
            <person name="Olsen L.C."/>
            <person name="Jubin C."/>
            <person name="Canestro C."/>
            <person name="Bouquet J.M."/>
            <person name="Danks G."/>
            <person name="Poulain J."/>
            <person name="Campsteijn C."/>
            <person name="Adamski M."/>
            <person name="Cross I."/>
            <person name="Yadetie F."/>
            <person name="Muffato M."/>
            <person name="Louis A."/>
            <person name="Butcher S."/>
            <person name="Tsagkogeorga G."/>
            <person name="Konrad A."/>
            <person name="Singh S."/>
            <person name="Jensen M.F."/>
            <person name="Cong E.H."/>
            <person name="Eikeseth-Otteraa H."/>
            <person name="Noel B."/>
            <person name="Anthouard V."/>
            <person name="Porcel B.M."/>
            <person name="Kachouri-Lafond R."/>
            <person name="Nishino A."/>
            <person name="Ugolini M."/>
            <person name="Chourrout P."/>
            <person name="Nishida H."/>
            <person name="Aasland R."/>
            <person name="Huzurbazar S."/>
            <person name="Westhof E."/>
            <person name="Delsuc F."/>
            <person name="Lehrach H."/>
            <person name="Reinhardt R."/>
            <person name="Weissenbach J."/>
            <person name="Roy S.W."/>
            <person name="Artiguenave F."/>
            <person name="Postlethwait J.H."/>
            <person name="Manak J.R."/>
            <person name="Thompson E.M."/>
            <person name="Jaillon O."/>
            <person name="Du Pasquier L."/>
            <person name="Boudinot P."/>
            <person name="Liberles D.A."/>
            <person name="Volff J.N."/>
            <person name="Philippe H."/>
            <person name="Lenhard B."/>
            <person name="Roest Crollius H."/>
            <person name="Wincker P."/>
            <person name="Chourrout D."/>
        </authorList>
    </citation>
    <scope>NUCLEOTIDE SEQUENCE [LARGE SCALE GENOMIC DNA]</scope>
</reference>
<protein>
    <submittedName>
        <fullName evidence="2">Uncharacterized protein</fullName>
    </submittedName>
</protein>
<dbReference type="InParanoid" id="E4XKJ9"/>